<keyword evidence="5 6" id="KW-0472">Membrane</keyword>
<feature type="transmembrane region" description="Helical" evidence="6">
    <location>
        <begin position="40"/>
        <end position="65"/>
    </location>
</feature>
<keyword evidence="3 6" id="KW-0812">Transmembrane</keyword>
<sequence>MNIVLPLLSGFVAAVIGIIPPGLINLTAAKVSLVDGRKRAMVFVLGALVVIFVQTYISVIFAQYINNHKEIVVLLREIGLVIFSLLSIYFLFFAKKPKLKSEDSLHLKSKRSRFFMGMLISAINFFPIPYYVFVSVTLASFNIFDFTPSSICSLVIGAVLGSFFVFYLYVLFFNKMKSKADYFMQNMNTIIGIITAIVALLTLYNVIQFHF</sequence>
<dbReference type="GO" id="GO:0005886">
    <property type="term" value="C:plasma membrane"/>
    <property type="evidence" value="ECO:0007669"/>
    <property type="project" value="UniProtKB-SubCell"/>
</dbReference>
<feature type="transmembrane region" description="Helical" evidence="6">
    <location>
        <begin position="153"/>
        <end position="174"/>
    </location>
</feature>
<evidence type="ECO:0000256" key="3">
    <source>
        <dbReference type="ARBA" id="ARBA00022692"/>
    </source>
</evidence>
<organism evidence="7 8">
    <name type="scientific">Flavobacterium aquatile LMG 4008 = ATCC 11947</name>
    <dbReference type="NCBI Taxonomy" id="1453498"/>
    <lineage>
        <taxon>Bacteria</taxon>
        <taxon>Pseudomonadati</taxon>
        <taxon>Bacteroidota</taxon>
        <taxon>Flavobacteriia</taxon>
        <taxon>Flavobacteriales</taxon>
        <taxon>Flavobacteriaceae</taxon>
        <taxon>Flavobacterium</taxon>
    </lineage>
</organism>
<feature type="transmembrane region" description="Helical" evidence="6">
    <location>
        <begin position="6"/>
        <end position="28"/>
    </location>
</feature>
<dbReference type="STRING" id="1453498.LG45_13720"/>
<dbReference type="Pfam" id="PF01810">
    <property type="entry name" value="LysE"/>
    <property type="match status" value="1"/>
</dbReference>
<evidence type="ECO:0000256" key="6">
    <source>
        <dbReference type="SAM" id="Phobius"/>
    </source>
</evidence>
<dbReference type="InterPro" id="IPR001123">
    <property type="entry name" value="LeuE-type"/>
</dbReference>
<dbReference type="EMBL" id="JRHH01000005">
    <property type="protein sequence ID" value="KGD67276.1"/>
    <property type="molecule type" value="Genomic_DNA"/>
</dbReference>
<proteinExistence type="predicted"/>
<comment type="caution">
    <text evidence="7">The sequence shown here is derived from an EMBL/GenBank/DDBJ whole genome shotgun (WGS) entry which is preliminary data.</text>
</comment>
<evidence type="ECO:0000313" key="7">
    <source>
        <dbReference type="EMBL" id="KGD67276.1"/>
    </source>
</evidence>
<dbReference type="eggNOG" id="COG1280">
    <property type="taxonomic scope" value="Bacteria"/>
</dbReference>
<feature type="transmembrane region" description="Helical" evidence="6">
    <location>
        <begin position="71"/>
        <end position="93"/>
    </location>
</feature>
<evidence type="ECO:0000256" key="4">
    <source>
        <dbReference type="ARBA" id="ARBA00022989"/>
    </source>
</evidence>
<name>A0A095SRK4_9FLAO</name>
<evidence type="ECO:0000256" key="2">
    <source>
        <dbReference type="ARBA" id="ARBA00022475"/>
    </source>
</evidence>
<dbReference type="PANTHER" id="PTHR30086:SF20">
    <property type="entry name" value="ARGININE EXPORTER PROTEIN ARGO-RELATED"/>
    <property type="match status" value="1"/>
</dbReference>
<keyword evidence="2" id="KW-1003">Cell membrane</keyword>
<dbReference type="AlphaFoldDB" id="A0A095SRK4"/>
<evidence type="ECO:0000256" key="5">
    <source>
        <dbReference type="ARBA" id="ARBA00023136"/>
    </source>
</evidence>
<protein>
    <submittedName>
        <fullName evidence="7">Lysine transporter LysE</fullName>
    </submittedName>
</protein>
<accession>A0A095SRK4</accession>
<feature type="transmembrane region" description="Helical" evidence="6">
    <location>
        <begin position="114"/>
        <end position="133"/>
    </location>
</feature>
<dbReference type="OrthoDB" id="1451945at2"/>
<keyword evidence="8" id="KW-1185">Reference proteome</keyword>
<dbReference type="PANTHER" id="PTHR30086">
    <property type="entry name" value="ARGININE EXPORTER PROTEIN ARGO"/>
    <property type="match status" value="1"/>
</dbReference>
<feature type="transmembrane region" description="Helical" evidence="6">
    <location>
        <begin position="186"/>
        <end position="207"/>
    </location>
</feature>
<reference evidence="7 8" key="1">
    <citation type="submission" date="2014-09" db="EMBL/GenBank/DDBJ databases">
        <title>Whole Genome Shotgun of Flavobacterium aquatile LMG 4008.</title>
        <authorList>
            <person name="Gale A.N."/>
            <person name="Pipes S.E."/>
            <person name="Newman J.D."/>
        </authorList>
    </citation>
    <scope>NUCLEOTIDE SEQUENCE [LARGE SCALE GENOMIC DNA]</scope>
    <source>
        <strain evidence="7 8">LMG 4008</strain>
    </source>
</reference>
<dbReference type="Proteomes" id="UP000029554">
    <property type="component" value="Unassembled WGS sequence"/>
</dbReference>
<keyword evidence="4 6" id="KW-1133">Transmembrane helix</keyword>
<comment type="subcellular location">
    <subcellularLocation>
        <location evidence="1">Cell membrane</location>
        <topology evidence="1">Multi-pass membrane protein</topology>
    </subcellularLocation>
</comment>
<gene>
    <name evidence="7" type="ORF">LG45_13720</name>
</gene>
<evidence type="ECO:0000256" key="1">
    <source>
        <dbReference type="ARBA" id="ARBA00004651"/>
    </source>
</evidence>
<evidence type="ECO:0000313" key="8">
    <source>
        <dbReference type="Proteomes" id="UP000029554"/>
    </source>
</evidence>
<dbReference type="GO" id="GO:0015171">
    <property type="term" value="F:amino acid transmembrane transporter activity"/>
    <property type="evidence" value="ECO:0007669"/>
    <property type="project" value="TreeGrafter"/>
</dbReference>
<dbReference type="RefSeq" id="WP_035127986.1">
    <property type="nucleotide sequence ID" value="NZ_JRHH01000005.1"/>
</dbReference>